<dbReference type="Pfam" id="PF00535">
    <property type="entry name" value="Glycos_transf_2"/>
    <property type="match status" value="1"/>
</dbReference>
<reference evidence="2 3" key="1">
    <citation type="submission" date="2024-02" db="EMBL/GenBank/DDBJ databases">
        <authorList>
            <person name="Chen Y."/>
            <person name="Shah S."/>
            <person name="Dougan E. K."/>
            <person name="Thang M."/>
            <person name="Chan C."/>
        </authorList>
    </citation>
    <scope>NUCLEOTIDE SEQUENCE [LARGE SCALE GENOMIC DNA]</scope>
</reference>
<protein>
    <submittedName>
        <fullName evidence="2">Glyco_trans_2-like domain-containing protein</fullName>
    </submittedName>
</protein>
<name>A0ABP0JBP4_9DINO</name>
<comment type="caution">
    <text evidence="2">The sequence shown here is derived from an EMBL/GenBank/DDBJ whole genome shotgun (WGS) entry which is preliminary data.</text>
</comment>
<dbReference type="Proteomes" id="UP001642464">
    <property type="component" value="Unassembled WGS sequence"/>
</dbReference>
<dbReference type="Gene3D" id="3.90.550.10">
    <property type="entry name" value="Spore Coat Polysaccharide Biosynthesis Protein SpsA, Chain A"/>
    <property type="match status" value="1"/>
</dbReference>
<evidence type="ECO:0000313" key="3">
    <source>
        <dbReference type="Proteomes" id="UP001642464"/>
    </source>
</evidence>
<organism evidence="2 3">
    <name type="scientific">Durusdinium trenchii</name>
    <dbReference type="NCBI Taxonomy" id="1381693"/>
    <lineage>
        <taxon>Eukaryota</taxon>
        <taxon>Sar</taxon>
        <taxon>Alveolata</taxon>
        <taxon>Dinophyceae</taxon>
        <taxon>Suessiales</taxon>
        <taxon>Symbiodiniaceae</taxon>
        <taxon>Durusdinium</taxon>
    </lineage>
</organism>
<dbReference type="InterPro" id="IPR001173">
    <property type="entry name" value="Glyco_trans_2-like"/>
</dbReference>
<evidence type="ECO:0000313" key="2">
    <source>
        <dbReference type="EMBL" id="CAK9011833.1"/>
    </source>
</evidence>
<dbReference type="SUPFAM" id="SSF53448">
    <property type="entry name" value="Nucleotide-diphospho-sugar transferases"/>
    <property type="match status" value="1"/>
</dbReference>
<dbReference type="InterPro" id="IPR029044">
    <property type="entry name" value="Nucleotide-diphossugar_trans"/>
</dbReference>
<feature type="domain" description="Glycosyltransferase 2-like" evidence="1">
    <location>
        <begin position="145"/>
        <end position="263"/>
    </location>
</feature>
<accession>A0ABP0JBP4</accession>
<keyword evidence="3" id="KW-1185">Reference proteome</keyword>
<sequence>MPTWRVCGGQQKGGLLVRRGAGLDSELLADRLSCGAVVEELRLEGLRLQYTLLEGDGPRKGWVSIRVKDVPLLAPESPQAKVELKRKTVASFRPRIFSSADLERKTEMSMSWDPMQKALFYQSRGRWDPSALARLRAPRNTRRVSVVVPTSSGRRKFHPQLWSCFSAQDWPEKELILIESTKAGSRGSSPRARSPDFSSLAAEDERILYVQLEDESLSLGCKRNLGIFLASGDVIVHFDDDDVYGPSYIAEMVSELQRRHLVALTLSAWFDFDLRLQRCGFVDPEALQDVDSVPKKHPKLRALREASVEAAVYGYGFSYARAAKGELGGTDFPLAIQNKLSKDCSCLSCEESLQSH</sequence>
<evidence type="ECO:0000259" key="1">
    <source>
        <dbReference type="Pfam" id="PF00535"/>
    </source>
</evidence>
<gene>
    <name evidence="2" type="ORF">SCF082_LOCUS11261</name>
</gene>
<dbReference type="CDD" id="cd00761">
    <property type="entry name" value="Glyco_tranf_GTA_type"/>
    <property type="match status" value="1"/>
</dbReference>
<proteinExistence type="predicted"/>
<dbReference type="EMBL" id="CAXAMM010006668">
    <property type="protein sequence ID" value="CAK9011833.1"/>
    <property type="molecule type" value="Genomic_DNA"/>
</dbReference>